<keyword evidence="1" id="KW-1133">Transmembrane helix</keyword>
<keyword evidence="1" id="KW-0812">Transmembrane</keyword>
<feature type="transmembrane region" description="Helical" evidence="1">
    <location>
        <begin position="78"/>
        <end position="97"/>
    </location>
</feature>
<dbReference type="RefSeq" id="WP_168975329.1">
    <property type="nucleotide sequence ID" value="NZ_JABAGO010000020.1"/>
</dbReference>
<proteinExistence type="predicted"/>
<evidence type="ECO:0000313" key="3">
    <source>
        <dbReference type="Proteomes" id="UP000561326"/>
    </source>
</evidence>
<organism evidence="2 3">
    <name type="scientific">Aneurinibacillus aneurinilyticus</name>
    <name type="common">Bacillus aneurinolyticus</name>
    <dbReference type="NCBI Taxonomy" id="1391"/>
    <lineage>
        <taxon>Bacteria</taxon>
        <taxon>Bacillati</taxon>
        <taxon>Bacillota</taxon>
        <taxon>Bacilli</taxon>
        <taxon>Bacillales</taxon>
        <taxon>Paenibacillaceae</taxon>
        <taxon>Aneurinibacillus group</taxon>
        <taxon>Aneurinibacillus</taxon>
    </lineage>
</organism>
<sequence length="104" mass="11710">MTREAKTARSFDVKAFMAHYIPRSLGGYGKTGFIHDAIRLSGIDVNKNSRNNDLLLNGIIFNIFEGLEHSLVIVKFKAYVRVGSICPFFTYAFLLVMECLISCI</sequence>
<gene>
    <name evidence="2" type="ORF">HF838_11850</name>
</gene>
<accession>A0A848D078</accession>
<dbReference type="EMBL" id="JABAGO010000020">
    <property type="protein sequence ID" value="NME98950.1"/>
    <property type="molecule type" value="Genomic_DNA"/>
</dbReference>
<keyword evidence="1" id="KW-0472">Membrane</keyword>
<dbReference type="Proteomes" id="UP000561326">
    <property type="component" value="Unassembled WGS sequence"/>
</dbReference>
<comment type="caution">
    <text evidence="2">The sequence shown here is derived from an EMBL/GenBank/DDBJ whole genome shotgun (WGS) entry which is preliminary data.</text>
</comment>
<dbReference type="AlphaFoldDB" id="A0A848D078"/>
<evidence type="ECO:0000313" key="2">
    <source>
        <dbReference type="EMBL" id="NME98950.1"/>
    </source>
</evidence>
<evidence type="ECO:0000256" key="1">
    <source>
        <dbReference type="SAM" id="Phobius"/>
    </source>
</evidence>
<reference evidence="2 3" key="1">
    <citation type="submission" date="2020-04" db="EMBL/GenBank/DDBJ databases">
        <authorList>
            <person name="Hitch T.C.A."/>
            <person name="Wylensek D."/>
            <person name="Clavel T."/>
        </authorList>
    </citation>
    <scope>NUCLEOTIDE SEQUENCE [LARGE SCALE GENOMIC DNA]</scope>
    <source>
        <strain evidence="2 3">WB01_D5_05</strain>
    </source>
</reference>
<protein>
    <submittedName>
        <fullName evidence="2">Uncharacterized protein</fullName>
    </submittedName>
</protein>
<name>A0A848D078_ANEAE</name>